<dbReference type="AlphaFoldDB" id="A0A7S8C837"/>
<dbReference type="Gene3D" id="3.40.190.10">
    <property type="entry name" value="Periplasmic binding protein-like II"/>
    <property type="match status" value="2"/>
</dbReference>
<dbReference type="PANTHER" id="PTHR30085:SF6">
    <property type="entry name" value="ABC TRANSPORTER GLUTAMINE-BINDING PROTEIN GLNH"/>
    <property type="match status" value="1"/>
</dbReference>
<sequence length="282" mass="31482">MKTALKTGIAAIAILATAASAAMAEKCTNETWKKVMERGTLVVGVKADYKPWGFRDPSGEIIGMEADMAKDVADTMGVDLELVPVESSNRMQFLEQGKIDLMIATMSDRPDRRKIVGIVLPNYYTSGTNIMAPKALNIESWEDLRGKPVCGKQGAFYNKIVAERYGAEIVAFQGNSEAKQALRDKKCIAWVYDDSSIMSDLSSGEYPDYEMPLQSEDENPWGLAVPMAEKDCVFGRFMSGMEYNWLASGRLIELEKKWGIQPTRFLKEQKERFKDWLAGKDG</sequence>
<keyword evidence="2" id="KW-0813">Transport</keyword>
<keyword evidence="7" id="KW-1185">Reference proteome</keyword>
<dbReference type="GO" id="GO:0030288">
    <property type="term" value="C:outer membrane-bounded periplasmic space"/>
    <property type="evidence" value="ECO:0007669"/>
    <property type="project" value="TreeGrafter"/>
</dbReference>
<evidence type="ECO:0000256" key="1">
    <source>
        <dbReference type="ARBA" id="ARBA00010333"/>
    </source>
</evidence>
<feature type="signal peptide" evidence="4">
    <location>
        <begin position="1"/>
        <end position="24"/>
    </location>
</feature>
<evidence type="ECO:0000259" key="5">
    <source>
        <dbReference type="SMART" id="SM00062"/>
    </source>
</evidence>
<reference evidence="6 7" key="1">
    <citation type="submission" date="2020-06" db="EMBL/GenBank/DDBJ databases">
        <title>Genome sequence of 2 isolates from Red Sea Mangroves.</title>
        <authorList>
            <person name="Sefrji F."/>
            <person name="Michoud G."/>
            <person name="Merlino G."/>
            <person name="Daffonchio D."/>
        </authorList>
    </citation>
    <scope>NUCLEOTIDE SEQUENCE [LARGE SCALE GENOMIC DNA]</scope>
    <source>
        <strain evidence="6 7">R1DC25</strain>
    </source>
</reference>
<dbReference type="KEGG" id="kmn:HW532_02295"/>
<accession>A0A7S8C837</accession>
<evidence type="ECO:0000256" key="3">
    <source>
        <dbReference type="ARBA" id="ARBA00022729"/>
    </source>
</evidence>
<dbReference type="Proteomes" id="UP000593594">
    <property type="component" value="Chromosome"/>
</dbReference>
<dbReference type="GO" id="GO:0006865">
    <property type="term" value="P:amino acid transport"/>
    <property type="evidence" value="ECO:0007669"/>
    <property type="project" value="TreeGrafter"/>
</dbReference>
<protein>
    <submittedName>
        <fullName evidence="6">Transporter substrate-binding domain-containing protein</fullName>
    </submittedName>
</protein>
<organism evidence="6 7">
    <name type="scientific">Kaustia mangrovi</name>
    <dbReference type="NCBI Taxonomy" id="2593653"/>
    <lineage>
        <taxon>Bacteria</taxon>
        <taxon>Pseudomonadati</taxon>
        <taxon>Pseudomonadota</taxon>
        <taxon>Alphaproteobacteria</taxon>
        <taxon>Hyphomicrobiales</taxon>
        <taxon>Parvibaculaceae</taxon>
        <taxon>Kaustia</taxon>
    </lineage>
</organism>
<evidence type="ECO:0000256" key="4">
    <source>
        <dbReference type="SAM" id="SignalP"/>
    </source>
</evidence>
<dbReference type="EMBL" id="CP058214">
    <property type="protein sequence ID" value="QPC45144.1"/>
    <property type="molecule type" value="Genomic_DNA"/>
</dbReference>
<evidence type="ECO:0000313" key="6">
    <source>
        <dbReference type="EMBL" id="QPC45144.1"/>
    </source>
</evidence>
<dbReference type="SUPFAM" id="SSF53850">
    <property type="entry name" value="Periplasmic binding protein-like II"/>
    <property type="match status" value="1"/>
</dbReference>
<dbReference type="PANTHER" id="PTHR30085">
    <property type="entry name" value="AMINO ACID ABC TRANSPORTER PERMEASE"/>
    <property type="match status" value="1"/>
</dbReference>
<evidence type="ECO:0000256" key="2">
    <source>
        <dbReference type="ARBA" id="ARBA00022448"/>
    </source>
</evidence>
<dbReference type="SMART" id="SM00062">
    <property type="entry name" value="PBPb"/>
    <property type="match status" value="1"/>
</dbReference>
<feature type="chain" id="PRO_5032794053" evidence="4">
    <location>
        <begin position="25"/>
        <end position="282"/>
    </location>
</feature>
<dbReference type="CDD" id="cd13693">
    <property type="entry name" value="PBP2_polar_AA"/>
    <property type="match status" value="1"/>
</dbReference>
<proteinExistence type="inferred from homology"/>
<name>A0A7S8C837_9HYPH</name>
<keyword evidence="3 4" id="KW-0732">Signal</keyword>
<evidence type="ECO:0000313" key="7">
    <source>
        <dbReference type="Proteomes" id="UP000593594"/>
    </source>
</evidence>
<dbReference type="InterPro" id="IPR051455">
    <property type="entry name" value="Bact_solute-bind_prot3"/>
</dbReference>
<dbReference type="Pfam" id="PF00497">
    <property type="entry name" value="SBP_bac_3"/>
    <property type="match status" value="1"/>
</dbReference>
<gene>
    <name evidence="6" type="ORF">HW532_02295</name>
</gene>
<feature type="domain" description="Solute-binding protein family 3/N-terminal" evidence="5">
    <location>
        <begin position="40"/>
        <end position="262"/>
    </location>
</feature>
<dbReference type="GO" id="GO:0005576">
    <property type="term" value="C:extracellular region"/>
    <property type="evidence" value="ECO:0007669"/>
    <property type="project" value="TreeGrafter"/>
</dbReference>
<comment type="similarity">
    <text evidence="1">Belongs to the bacterial solute-binding protein 3 family.</text>
</comment>
<dbReference type="InterPro" id="IPR001638">
    <property type="entry name" value="Solute-binding_3/MltF_N"/>
</dbReference>